<proteinExistence type="predicted"/>
<accession>A0A427B2L3</accession>
<dbReference type="Proteomes" id="UP000287651">
    <property type="component" value="Unassembled WGS sequence"/>
</dbReference>
<sequence length="116" mass="12211">MRTSGGGGLKEISIAGAPKTALLLDLDELELSLQGLEEPVYAVLLVVGEGGREEARALRPRPWPPQPKLCLWVEATSCEMSNISAPWKPPGGTGADGDLGKCLRGDIVSFVCPLSV</sequence>
<organism evidence="1 2">
    <name type="scientific">Ensete ventricosum</name>
    <name type="common">Abyssinian banana</name>
    <name type="synonym">Musa ensete</name>
    <dbReference type="NCBI Taxonomy" id="4639"/>
    <lineage>
        <taxon>Eukaryota</taxon>
        <taxon>Viridiplantae</taxon>
        <taxon>Streptophyta</taxon>
        <taxon>Embryophyta</taxon>
        <taxon>Tracheophyta</taxon>
        <taxon>Spermatophyta</taxon>
        <taxon>Magnoliopsida</taxon>
        <taxon>Liliopsida</taxon>
        <taxon>Zingiberales</taxon>
        <taxon>Musaceae</taxon>
        <taxon>Ensete</taxon>
    </lineage>
</organism>
<protein>
    <submittedName>
        <fullName evidence="1">Uncharacterized protein</fullName>
    </submittedName>
</protein>
<evidence type="ECO:0000313" key="1">
    <source>
        <dbReference type="EMBL" id="RRT82712.1"/>
    </source>
</evidence>
<comment type="caution">
    <text evidence="1">The sequence shown here is derived from an EMBL/GenBank/DDBJ whole genome shotgun (WGS) entry which is preliminary data.</text>
</comment>
<name>A0A427B2L3_ENSVE</name>
<dbReference type="AlphaFoldDB" id="A0A427B2L3"/>
<dbReference type="EMBL" id="AMZH03000640">
    <property type="protein sequence ID" value="RRT82712.1"/>
    <property type="molecule type" value="Genomic_DNA"/>
</dbReference>
<evidence type="ECO:0000313" key="2">
    <source>
        <dbReference type="Proteomes" id="UP000287651"/>
    </source>
</evidence>
<reference evidence="1 2" key="1">
    <citation type="journal article" date="2014" name="Agronomy (Basel)">
        <title>A Draft Genome Sequence for Ensete ventricosum, the Drought-Tolerant Tree Against Hunger.</title>
        <authorList>
            <person name="Harrison J."/>
            <person name="Moore K.A."/>
            <person name="Paszkiewicz K."/>
            <person name="Jones T."/>
            <person name="Grant M."/>
            <person name="Ambacheew D."/>
            <person name="Muzemil S."/>
            <person name="Studholme D.J."/>
        </authorList>
    </citation>
    <scope>NUCLEOTIDE SEQUENCE [LARGE SCALE GENOMIC DNA]</scope>
</reference>
<gene>
    <name evidence="1" type="ORF">B296_00004593</name>
</gene>